<keyword evidence="2" id="KW-0808">Transferase</keyword>
<evidence type="ECO:0000313" key="3">
    <source>
        <dbReference type="Proteomes" id="UP000255265"/>
    </source>
</evidence>
<proteinExistence type="predicted"/>
<dbReference type="PROSITE" id="PS51186">
    <property type="entry name" value="GNAT"/>
    <property type="match status" value="1"/>
</dbReference>
<name>A0A370FHH3_9BURK</name>
<gene>
    <name evidence="2" type="ORF">DFR41_10682</name>
</gene>
<evidence type="ECO:0000259" key="1">
    <source>
        <dbReference type="PROSITE" id="PS51186"/>
    </source>
</evidence>
<accession>A0A370FHH3</accession>
<dbReference type="Proteomes" id="UP000255265">
    <property type="component" value="Unassembled WGS sequence"/>
</dbReference>
<dbReference type="InterPro" id="IPR016181">
    <property type="entry name" value="Acyl_CoA_acyltransferase"/>
</dbReference>
<dbReference type="AlphaFoldDB" id="A0A370FHH3"/>
<protein>
    <submittedName>
        <fullName evidence="2">Putative N-acetyltransferase (TIGR04045 family)</fullName>
    </submittedName>
</protein>
<dbReference type="EMBL" id="QQAV01000006">
    <property type="protein sequence ID" value="RDI23378.1"/>
    <property type="molecule type" value="Genomic_DNA"/>
</dbReference>
<reference evidence="2 3" key="1">
    <citation type="submission" date="2018-07" db="EMBL/GenBank/DDBJ databases">
        <title>Genomic Encyclopedia of Type Strains, Phase IV (KMG-IV): sequencing the most valuable type-strain genomes for metagenomic binning, comparative biology and taxonomic classification.</title>
        <authorList>
            <person name="Goeker M."/>
        </authorList>
    </citation>
    <scope>NUCLEOTIDE SEQUENCE [LARGE SCALE GENOMIC DNA]</scope>
    <source>
        <strain evidence="2 3">DSM 21352</strain>
    </source>
</reference>
<dbReference type="InterPro" id="IPR000182">
    <property type="entry name" value="GNAT_dom"/>
</dbReference>
<dbReference type="SUPFAM" id="SSF55729">
    <property type="entry name" value="Acyl-CoA N-acyltransferases (Nat)"/>
    <property type="match status" value="1"/>
</dbReference>
<keyword evidence="3" id="KW-1185">Reference proteome</keyword>
<dbReference type="Gene3D" id="3.40.630.30">
    <property type="match status" value="1"/>
</dbReference>
<sequence>MILVDAQPWLMPAPPAPRADHAFRIQWASLPWMQRDALALRRQVFCEEQRVFDRDDRDAIDALPGTRTLVACSTLAGLPDEVVGTVRIHEESPGTWWGSRLAVAAPWRRHALLGSGLIRLAVSSAHARGCREFLAHVQMQNVPLFERLHWRQDGVADLHGLPHALMRADLRRYPPCHTPEAGFVLVGSRT</sequence>
<dbReference type="NCBIfam" id="TIGR04045">
    <property type="entry name" value="MSMEG_0567_GNAT"/>
    <property type="match status" value="1"/>
</dbReference>
<feature type="domain" description="N-acetyltransferase" evidence="1">
    <location>
        <begin position="28"/>
        <end position="171"/>
    </location>
</feature>
<comment type="caution">
    <text evidence="2">The sequence shown here is derived from an EMBL/GenBank/DDBJ whole genome shotgun (WGS) entry which is preliminary data.</text>
</comment>
<dbReference type="InterPro" id="IPR024035">
    <property type="entry name" value="MSMEG_0567_GNAT"/>
</dbReference>
<dbReference type="GO" id="GO:0016747">
    <property type="term" value="F:acyltransferase activity, transferring groups other than amino-acyl groups"/>
    <property type="evidence" value="ECO:0007669"/>
    <property type="project" value="InterPro"/>
</dbReference>
<organism evidence="2 3">
    <name type="scientific">Pseudacidovorax intermedius</name>
    <dbReference type="NCBI Taxonomy" id="433924"/>
    <lineage>
        <taxon>Bacteria</taxon>
        <taxon>Pseudomonadati</taxon>
        <taxon>Pseudomonadota</taxon>
        <taxon>Betaproteobacteria</taxon>
        <taxon>Burkholderiales</taxon>
        <taxon>Comamonadaceae</taxon>
        <taxon>Pseudacidovorax</taxon>
    </lineage>
</organism>
<dbReference type="Pfam" id="PF00583">
    <property type="entry name" value="Acetyltransf_1"/>
    <property type="match status" value="1"/>
</dbReference>
<dbReference type="CDD" id="cd04301">
    <property type="entry name" value="NAT_SF"/>
    <property type="match status" value="1"/>
</dbReference>
<evidence type="ECO:0000313" key="2">
    <source>
        <dbReference type="EMBL" id="RDI23378.1"/>
    </source>
</evidence>